<keyword evidence="7" id="KW-0472">Membrane</keyword>
<dbReference type="GO" id="GO:0098046">
    <property type="term" value="C:type V protein secretion system complex"/>
    <property type="evidence" value="ECO:0007669"/>
    <property type="project" value="TreeGrafter"/>
</dbReference>
<dbReference type="InterPro" id="IPR005565">
    <property type="entry name" value="Hemolysn_activator_HlyB_C"/>
</dbReference>
<proteinExistence type="inferred from homology"/>
<dbReference type="GO" id="GO:0046819">
    <property type="term" value="P:protein secretion by the type V secretion system"/>
    <property type="evidence" value="ECO:0007669"/>
    <property type="project" value="TreeGrafter"/>
</dbReference>
<dbReference type="AlphaFoldDB" id="H0HQC4"/>
<dbReference type="InterPro" id="IPR013686">
    <property type="entry name" value="Polypept-transport_assoc_ShlB"/>
</dbReference>
<dbReference type="EMBL" id="AHAM01000088">
    <property type="protein sequence ID" value="EHK57046.1"/>
    <property type="molecule type" value="Genomic_DNA"/>
</dbReference>
<dbReference type="Pfam" id="PF03865">
    <property type="entry name" value="ShlB"/>
    <property type="match status" value="1"/>
</dbReference>
<accession>H0HQC4</accession>
<dbReference type="PATRIC" id="fig|1107882.3.peg.2311"/>
<gene>
    <name evidence="10" type="ORF">MAXJ12_11772</name>
</gene>
<evidence type="ECO:0000256" key="3">
    <source>
        <dbReference type="ARBA" id="ARBA00022448"/>
    </source>
</evidence>
<evidence type="ECO:0000256" key="8">
    <source>
        <dbReference type="ARBA" id="ARBA00023237"/>
    </source>
</evidence>
<evidence type="ECO:0000256" key="7">
    <source>
        <dbReference type="ARBA" id="ARBA00023136"/>
    </source>
</evidence>
<keyword evidence="4" id="KW-1134">Transmembrane beta strand</keyword>
<keyword evidence="6" id="KW-0653">Protein transport</keyword>
<keyword evidence="11" id="KW-1185">Reference proteome</keyword>
<dbReference type="PROSITE" id="PS51779">
    <property type="entry name" value="POTRA"/>
    <property type="match status" value="1"/>
</dbReference>
<dbReference type="InterPro" id="IPR034746">
    <property type="entry name" value="POTRA"/>
</dbReference>
<keyword evidence="8" id="KW-0998">Cell outer membrane</keyword>
<dbReference type="GO" id="GO:0009279">
    <property type="term" value="C:cell outer membrane"/>
    <property type="evidence" value="ECO:0007669"/>
    <property type="project" value="UniProtKB-SubCell"/>
</dbReference>
<evidence type="ECO:0000313" key="11">
    <source>
        <dbReference type="Proteomes" id="UP000003250"/>
    </source>
</evidence>
<sequence length="560" mass="60918">MSCGSAFFLSLGASYAQNVPPGAEPGRIEQRFEEPPAPQARVRVREGLESTMPASEAAQITLELRGIEIEGSTVYTDDELRELYAALLGKKVTLLQVFEVAAKVTARYGNDGYLLSRVIVPPQELNQAGAVIRLQVVEGYIDEVIWPGGIDRYRNFFDSYAAKITAERPIRAGHLERYLLLANDLPGLTFKSTLRASERNPGASTLVLEMETNRYDASLSTDNHGTEASGPYQGIVSGRLNNAFGAHESLSGGYVIAGPSEGDDPELHYFFFGYDQVLNSEGLTFSFSGNKSRGDPGTALLSALEYQTRSLNLTTGVSYPFIRTRSQNLTGTVFFDYEDSEGLTSSGLATEDRLRILRAELAYDFADQWSGINQAIVSLSQGIDGLGSTSNNNPNASRMPGVVDFFKTTLFVSRQQPLPNRFSSYVSLFGQLAADPLLSSQECGYGGRRFGRGFDASIVTGDHCVLLNGELRYDLQVPASLDAVLDHAQTYMFADYGRIWNIDAPAGTADSDDGAAAGVGLRFGTKKLSADIAVSRTLEDPESVPDQSDWRGWFKVSATF</sequence>
<dbReference type="GO" id="GO:0008320">
    <property type="term" value="F:protein transmembrane transporter activity"/>
    <property type="evidence" value="ECO:0007669"/>
    <property type="project" value="TreeGrafter"/>
</dbReference>
<feature type="domain" description="POTRA" evidence="9">
    <location>
        <begin position="62"/>
        <end position="139"/>
    </location>
</feature>
<dbReference type="Gene3D" id="2.40.160.50">
    <property type="entry name" value="membrane protein fhac: a member of the omp85/tpsb transporter family"/>
    <property type="match status" value="1"/>
</dbReference>
<evidence type="ECO:0000256" key="1">
    <source>
        <dbReference type="ARBA" id="ARBA00004442"/>
    </source>
</evidence>
<evidence type="ECO:0000256" key="6">
    <source>
        <dbReference type="ARBA" id="ARBA00022927"/>
    </source>
</evidence>
<dbReference type="PANTHER" id="PTHR34597:SF6">
    <property type="entry name" value="BLR6126 PROTEIN"/>
    <property type="match status" value="1"/>
</dbReference>
<evidence type="ECO:0000256" key="2">
    <source>
        <dbReference type="ARBA" id="ARBA00009055"/>
    </source>
</evidence>
<dbReference type="InterPro" id="IPR051544">
    <property type="entry name" value="TPS_OM_transporter"/>
</dbReference>
<dbReference type="Gene3D" id="3.10.20.310">
    <property type="entry name" value="membrane protein fhac"/>
    <property type="match status" value="1"/>
</dbReference>
<evidence type="ECO:0000313" key="10">
    <source>
        <dbReference type="EMBL" id="EHK57046.1"/>
    </source>
</evidence>
<evidence type="ECO:0000256" key="4">
    <source>
        <dbReference type="ARBA" id="ARBA00022452"/>
    </source>
</evidence>
<reference evidence="10 11" key="1">
    <citation type="journal article" date="2012" name="J. Bacteriol.">
        <title>Draft Genome Sequence of Mesorhizobium alhagi CCNWXJ12-2T, a Novel Salt-Resistant Species Isolated from the Desert of Northwestern China.</title>
        <authorList>
            <person name="Zhou M."/>
            <person name="Chen W."/>
            <person name="Chen H."/>
            <person name="Wei G."/>
        </authorList>
    </citation>
    <scope>NUCLEOTIDE SEQUENCE [LARGE SCALE GENOMIC DNA]</scope>
    <source>
        <strain evidence="10 11">CCNWXJ12-2</strain>
    </source>
</reference>
<dbReference type="Pfam" id="PF08479">
    <property type="entry name" value="POTRA_2"/>
    <property type="match status" value="1"/>
</dbReference>
<dbReference type="Proteomes" id="UP000003250">
    <property type="component" value="Unassembled WGS sequence"/>
</dbReference>
<evidence type="ECO:0000256" key="5">
    <source>
        <dbReference type="ARBA" id="ARBA00022692"/>
    </source>
</evidence>
<organism evidence="10 11">
    <name type="scientific">Mesorhizobium alhagi CCNWXJ12-2</name>
    <dbReference type="NCBI Taxonomy" id="1107882"/>
    <lineage>
        <taxon>Bacteria</taxon>
        <taxon>Pseudomonadati</taxon>
        <taxon>Pseudomonadota</taxon>
        <taxon>Alphaproteobacteria</taxon>
        <taxon>Hyphomicrobiales</taxon>
        <taxon>Phyllobacteriaceae</taxon>
        <taxon>Allomesorhizobium</taxon>
    </lineage>
</organism>
<evidence type="ECO:0000259" key="9">
    <source>
        <dbReference type="PROSITE" id="PS51779"/>
    </source>
</evidence>
<keyword evidence="5" id="KW-0812">Transmembrane</keyword>
<name>H0HQC4_9HYPH</name>
<comment type="similarity">
    <text evidence="2">Belongs to the TPS (TC 1.B.20) family.</text>
</comment>
<comment type="subcellular location">
    <subcellularLocation>
        <location evidence="1">Cell outer membrane</location>
    </subcellularLocation>
</comment>
<dbReference type="PANTHER" id="PTHR34597">
    <property type="entry name" value="SLR1661 PROTEIN"/>
    <property type="match status" value="1"/>
</dbReference>
<protein>
    <submittedName>
        <fullName evidence="10">Hemolysin activation/secretion protein</fullName>
    </submittedName>
</protein>
<keyword evidence="3" id="KW-0813">Transport</keyword>